<keyword evidence="6 8" id="KW-0472">Membrane</keyword>
<keyword evidence="5 8" id="KW-0653">Protein transport</keyword>
<dbReference type="PRINTS" id="PR00448">
    <property type="entry name" value="NSFATTACHMNT"/>
</dbReference>
<dbReference type="InterPro" id="IPR011990">
    <property type="entry name" value="TPR-like_helical_dom_sf"/>
</dbReference>
<evidence type="ECO:0000256" key="5">
    <source>
        <dbReference type="ARBA" id="ARBA00022927"/>
    </source>
</evidence>
<dbReference type="GO" id="GO:0019905">
    <property type="term" value="F:syntaxin binding"/>
    <property type="evidence" value="ECO:0000318"/>
    <property type="project" value="GO_Central"/>
</dbReference>
<dbReference type="InterPro" id="IPR019734">
    <property type="entry name" value="TPR_rpt"/>
</dbReference>
<keyword evidence="10" id="KW-1185">Reference proteome</keyword>
<dbReference type="EMBL" id="ABEU02000018">
    <property type="status" value="NOT_ANNOTATED_CDS"/>
    <property type="molecule type" value="Genomic_DNA"/>
</dbReference>
<evidence type="ECO:0000256" key="1">
    <source>
        <dbReference type="ARBA" id="ARBA00004170"/>
    </source>
</evidence>
<dbReference type="EnsemblPlants" id="Pp3c18_14770V3.2">
    <property type="protein sequence ID" value="Pp3c18_14770V3.2"/>
    <property type="gene ID" value="Pp3c18_14770"/>
</dbReference>
<evidence type="ECO:0000256" key="7">
    <source>
        <dbReference type="PROSITE-ProRule" id="PRU00339"/>
    </source>
</evidence>
<proteinExistence type="inferred from homology"/>
<keyword evidence="3 8" id="KW-0813">Transport</keyword>
<evidence type="ECO:0000313" key="9">
    <source>
        <dbReference type="EnsemblPlants" id="Pp3c18_14770V3.2"/>
    </source>
</evidence>
<keyword evidence="4 8" id="KW-0931">ER-Golgi transport</keyword>
<dbReference type="GO" id="GO:0006886">
    <property type="term" value="P:intracellular protein transport"/>
    <property type="evidence" value="ECO:0000318"/>
    <property type="project" value="GO_Central"/>
</dbReference>
<dbReference type="InterPro" id="IPR000744">
    <property type="entry name" value="NSF_attach"/>
</dbReference>
<dbReference type="GO" id="GO:0005483">
    <property type="term" value="F:soluble NSF attachment protein activity"/>
    <property type="evidence" value="ECO:0000318"/>
    <property type="project" value="GO_Central"/>
</dbReference>
<sequence length="293" mass="32865">MGDNRAKGADFEKKAEKKLTGWALFGNKYEDAADLLEKAGNAYKLAKAWDEAANVYIKLAECHLKLDSKHEAAAAYVDAANAYKKKPNSLEAVKMLNMAIQMFEDIGRLSMAAKHYKDIADIYETEEDFGKAMEYYEKAADLYSGENVESTSNQCKLKVAQYAAQTERYDRAIQIYEEVAKNSMNNNLLKYSVKGYLLNAGLCQICGKDIVAVQNALESYQELDPTFSGTRECKFLQDLAAAIDEMDVVAFTDVVKEFDSMSRLVSLMIYLGFGNMILIIKKVQGICECHLRN</sequence>
<keyword evidence="7" id="KW-0802">TPR repeat</keyword>
<dbReference type="Pfam" id="PF14938">
    <property type="entry name" value="SNAP"/>
    <property type="match status" value="1"/>
</dbReference>
<protein>
    <submittedName>
        <fullName evidence="9">Uncharacterized protein</fullName>
    </submittedName>
</protein>
<dbReference type="CDD" id="cd15832">
    <property type="entry name" value="SNAP"/>
    <property type="match status" value="1"/>
</dbReference>
<evidence type="ECO:0000256" key="6">
    <source>
        <dbReference type="ARBA" id="ARBA00023136"/>
    </source>
</evidence>
<dbReference type="SMART" id="SM00028">
    <property type="entry name" value="TPR"/>
    <property type="match status" value="2"/>
</dbReference>
<comment type="function">
    <text evidence="8">Required for vesicular transport between the endoplasmic reticulum and the Golgi apparatus.</text>
</comment>
<reference evidence="9 10" key="1">
    <citation type="journal article" date="2008" name="Science">
        <title>The Physcomitrella genome reveals evolutionary insights into the conquest of land by plants.</title>
        <authorList>
            <person name="Rensing S."/>
            <person name="Lang D."/>
            <person name="Zimmer A."/>
            <person name="Terry A."/>
            <person name="Salamov A."/>
            <person name="Shapiro H."/>
            <person name="Nishiyama T."/>
            <person name="Perroud P.-F."/>
            <person name="Lindquist E."/>
            <person name="Kamisugi Y."/>
            <person name="Tanahashi T."/>
            <person name="Sakakibara K."/>
            <person name="Fujita T."/>
            <person name="Oishi K."/>
            <person name="Shin-I T."/>
            <person name="Kuroki Y."/>
            <person name="Toyoda A."/>
            <person name="Suzuki Y."/>
            <person name="Hashimoto A."/>
            <person name="Yamaguchi K."/>
            <person name="Sugano A."/>
            <person name="Kohara Y."/>
            <person name="Fujiyama A."/>
            <person name="Anterola A."/>
            <person name="Aoki S."/>
            <person name="Ashton N."/>
            <person name="Barbazuk W.B."/>
            <person name="Barker E."/>
            <person name="Bennetzen J."/>
            <person name="Bezanilla M."/>
            <person name="Blankenship R."/>
            <person name="Cho S.H."/>
            <person name="Dutcher S."/>
            <person name="Estelle M."/>
            <person name="Fawcett J.A."/>
            <person name="Gundlach H."/>
            <person name="Hanada K."/>
            <person name="Heyl A."/>
            <person name="Hicks K.A."/>
            <person name="Hugh J."/>
            <person name="Lohr M."/>
            <person name="Mayer K."/>
            <person name="Melkozernov A."/>
            <person name="Murata T."/>
            <person name="Nelson D."/>
            <person name="Pils B."/>
            <person name="Prigge M."/>
            <person name="Reiss B."/>
            <person name="Renner T."/>
            <person name="Rombauts S."/>
            <person name="Rushton P."/>
            <person name="Sanderfoot A."/>
            <person name="Schween G."/>
            <person name="Shiu S.-H."/>
            <person name="Stueber K."/>
            <person name="Theodoulou F.L."/>
            <person name="Tu H."/>
            <person name="Van de Peer Y."/>
            <person name="Verrier P.J."/>
            <person name="Waters E."/>
            <person name="Wood A."/>
            <person name="Yang L."/>
            <person name="Cove D."/>
            <person name="Cuming A."/>
            <person name="Hasebe M."/>
            <person name="Lucas S."/>
            <person name="Mishler D.B."/>
            <person name="Reski R."/>
            <person name="Grigoriev I."/>
            <person name="Quatrano R.S."/>
            <person name="Boore J.L."/>
        </authorList>
    </citation>
    <scope>NUCLEOTIDE SEQUENCE [LARGE SCALE GENOMIC DNA]</scope>
    <source>
        <strain evidence="9 10">cv. Gransden 2004</strain>
    </source>
</reference>
<dbReference type="AlphaFoldDB" id="A0A7I4BJL4"/>
<accession>A0A7I4BJL4</accession>
<name>A0A7I4BJL4_PHYPA</name>
<dbReference type="Gene3D" id="1.25.40.10">
    <property type="entry name" value="Tetratricopeptide repeat domain"/>
    <property type="match status" value="1"/>
</dbReference>
<dbReference type="FunFam" id="1.25.40.10:FF:000049">
    <property type="entry name" value="Alpha-soluble NSF attachment protein-like"/>
    <property type="match status" value="1"/>
</dbReference>
<dbReference type="Gramene" id="Pp3c18_14770V3.2">
    <property type="protein sequence ID" value="Pp3c18_14770V3.2"/>
    <property type="gene ID" value="Pp3c18_14770"/>
</dbReference>
<organism evidence="9 10">
    <name type="scientific">Physcomitrium patens</name>
    <name type="common">Spreading-leaved earth moss</name>
    <name type="synonym">Physcomitrella patens</name>
    <dbReference type="NCBI Taxonomy" id="3218"/>
    <lineage>
        <taxon>Eukaryota</taxon>
        <taxon>Viridiplantae</taxon>
        <taxon>Streptophyta</taxon>
        <taxon>Embryophyta</taxon>
        <taxon>Bryophyta</taxon>
        <taxon>Bryophytina</taxon>
        <taxon>Bryopsida</taxon>
        <taxon>Funariidae</taxon>
        <taxon>Funariales</taxon>
        <taxon>Funariaceae</taxon>
        <taxon>Physcomitrium</taxon>
    </lineage>
</organism>
<feature type="repeat" description="TPR" evidence="7">
    <location>
        <begin position="113"/>
        <end position="146"/>
    </location>
</feature>
<reference evidence="9 10" key="2">
    <citation type="journal article" date="2018" name="Plant J.">
        <title>The Physcomitrella patens chromosome-scale assembly reveals moss genome structure and evolution.</title>
        <authorList>
            <person name="Lang D."/>
            <person name="Ullrich K.K."/>
            <person name="Murat F."/>
            <person name="Fuchs J."/>
            <person name="Jenkins J."/>
            <person name="Haas F.B."/>
            <person name="Piednoel M."/>
            <person name="Gundlach H."/>
            <person name="Van Bel M."/>
            <person name="Meyberg R."/>
            <person name="Vives C."/>
            <person name="Morata J."/>
            <person name="Symeonidi A."/>
            <person name="Hiss M."/>
            <person name="Muchero W."/>
            <person name="Kamisugi Y."/>
            <person name="Saleh O."/>
            <person name="Blanc G."/>
            <person name="Decker E.L."/>
            <person name="van Gessel N."/>
            <person name="Grimwood J."/>
            <person name="Hayes R.D."/>
            <person name="Graham S.W."/>
            <person name="Gunter L.E."/>
            <person name="McDaniel S.F."/>
            <person name="Hoernstein S.N.W."/>
            <person name="Larsson A."/>
            <person name="Li F.W."/>
            <person name="Perroud P.F."/>
            <person name="Phillips J."/>
            <person name="Ranjan P."/>
            <person name="Rokshar D.S."/>
            <person name="Rothfels C.J."/>
            <person name="Schneider L."/>
            <person name="Shu S."/>
            <person name="Stevenson D.W."/>
            <person name="Thummler F."/>
            <person name="Tillich M."/>
            <person name="Villarreal Aguilar J.C."/>
            <person name="Widiez T."/>
            <person name="Wong G.K."/>
            <person name="Wymore A."/>
            <person name="Zhang Y."/>
            <person name="Zimmer A.D."/>
            <person name="Quatrano R.S."/>
            <person name="Mayer K.F.X."/>
            <person name="Goodstein D."/>
            <person name="Casacuberta J.M."/>
            <person name="Vandepoele K."/>
            <person name="Reski R."/>
            <person name="Cuming A.C."/>
            <person name="Tuskan G.A."/>
            <person name="Maumus F."/>
            <person name="Salse J."/>
            <person name="Schmutz J."/>
            <person name="Rensing S.A."/>
        </authorList>
    </citation>
    <scope>NUCLEOTIDE SEQUENCE [LARGE SCALE GENOMIC DNA]</scope>
    <source>
        <strain evidence="9 10">cv. Gransden 2004</strain>
    </source>
</reference>
<evidence type="ECO:0000256" key="4">
    <source>
        <dbReference type="ARBA" id="ARBA00022892"/>
    </source>
</evidence>
<reference evidence="9" key="3">
    <citation type="submission" date="2020-12" db="UniProtKB">
        <authorList>
            <consortium name="EnsemblPlants"/>
        </authorList>
    </citation>
    <scope>IDENTIFICATION</scope>
</reference>
<evidence type="ECO:0000256" key="2">
    <source>
        <dbReference type="ARBA" id="ARBA00010050"/>
    </source>
</evidence>
<dbReference type="SUPFAM" id="SSF48452">
    <property type="entry name" value="TPR-like"/>
    <property type="match status" value="1"/>
</dbReference>
<dbReference type="GO" id="GO:0031201">
    <property type="term" value="C:SNARE complex"/>
    <property type="evidence" value="ECO:0000318"/>
    <property type="project" value="GO_Central"/>
</dbReference>
<gene>
    <name evidence="9" type="primary">LOC112295249</name>
</gene>
<dbReference type="InParanoid" id="A0A7I4BJL4"/>
<evidence type="ECO:0000256" key="8">
    <source>
        <dbReference type="RuleBase" id="RU367013"/>
    </source>
</evidence>
<dbReference type="PANTHER" id="PTHR13768:SF8">
    <property type="entry name" value="ALPHA-SOLUBLE NSF ATTACHMENT PROTEIN"/>
    <property type="match status" value="1"/>
</dbReference>
<dbReference type="PROSITE" id="PS50005">
    <property type="entry name" value="TPR"/>
    <property type="match status" value="1"/>
</dbReference>
<evidence type="ECO:0000313" key="10">
    <source>
        <dbReference type="Proteomes" id="UP000006727"/>
    </source>
</evidence>
<dbReference type="GO" id="GO:0035494">
    <property type="term" value="P:SNARE complex disassembly"/>
    <property type="evidence" value="ECO:0000318"/>
    <property type="project" value="GO_Central"/>
</dbReference>
<comment type="similarity">
    <text evidence="2 8">Belongs to the SNAP family.</text>
</comment>
<evidence type="ECO:0000256" key="3">
    <source>
        <dbReference type="ARBA" id="ARBA00022448"/>
    </source>
</evidence>
<dbReference type="Proteomes" id="UP000006727">
    <property type="component" value="Chromosome 18"/>
</dbReference>
<dbReference type="PANTHER" id="PTHR13768">
    <property type="entry name" value="SOLUBLE NSF ATTACHMENT PROTEIN SNAP"/>
    <property type="match status" value="1"/>
</dbReference>
<comment type="subcellular location">
    <subcellularLocation>
        <location evidence="1 8">Membrane</location>
        <topology evidence="1 8">Peripheral membrane protein</topology>
    </subcellularLocation>
</comment>